<evidence type="ECO:0000313" key="8">
    <source>
        <dbReference type="EMBL" id="MCM4078419.1"/>
    </source>
</evidence>
<dbReference type="CDD" id="cd03230">
    <property type="entry name" value="ABC_DR_subfamily_A"/>
    <property type="match status" value="1"/>
</dbReference>
<accession>A0ABT0XXC4</accession>
<protein>
    <submittedName>
        <fullName evidence="8">ATP-binding cassette domain-containing protein</fullName>
    </submittedName>
</protein>
<dbReference type="InterPro" id="IPR027417">
    <property type="entry name" value="P-loop_NTPase"/>
</dbReference>
<dbReference type="RefSeq" id="WP_251798254.1">
    <property type="nucleotide sequence ID" value="NZ_JAMQOL010000015.1"/>
</dbReference>
<dbReference type="InterPro" id="IPR003593">
    <property type="entry name" value="AAA+_ATPase"/>
</dbReference>
<keyword evidence="3" id="KW-0547">Nucleotide-binding</keyword>
<dbReference type="PANTHER" id="PTHR42711">
    <property type="entry name" value="ABC TRANSPORTER ATP-BINDING PROTEIN"/>
    <property type="match status" value="1"/>
</dbReference>
<dbReference type="PANTHER" id="PTHR42711:SF16">
    <property type="entry name" value="ABC TRANSPORTER ATP-BINDING PROTEIN"/>
    <property type="match status" value="1"/>
</dbReference>
<evidence type="ECO:0000256" key="2">
    <source>
        <dbReference type="ARBA" id="ARBA00022448"/>
    </source>
</evidence>
<dbReference type="Proteomes" id="UP001523216">
    <property type="component" value="Unassembled WGS sequence"/>
</dbReference>
<feature type="domain" description="ABC transporter" evidence="7">
    <location>
        <begin position="5"/>
        <end position="230"/>
    </location>
</feature>
<comment type="subcellular location">
    <subcellularLocation>
        <location evidence="1">Cell membrane</location>
        <topology evidence="1">Peripheral membrane protein</topology>
    </subcellularLocation>
</comment>
<dbReference type="GO" id="GO:0005524">
    <property type="term" value="F:ATP binding"/>
    <property type="evidence" value="ECO:0007669"/>
    <property type="project" value="UniProtKB-KW"/>
</dbReference>
<reference evidence="8 9" key="1">
    <citation type="submission" date="2022-06" db="EMBL/GenBank/DDBJ databases">
        <title>Actinoplanes abujensis sp. nov., isolated from Nigerian arid soil.</title>
        <authorList>
            <person name="Ding P."/>
        </authorList>
    </citation>
    <scope>NUCLEOTIDE SEQUENCE [LARGE SCALE GENOMIC DNA]</scope>
    <source>
        <strain evidence="9">TRM88002</strain>
    </source>
</reference>
<evidence type="ECO:0000256" key="6">
    <source>
        <dbReference type="SAM" id="MobiDB-lite"/>
    </source>
</evidence>
<keyword evidence="5" id="KW-0046">Antibiotic resistance</keyword>
<feature type="compositionally biased region" description="Basic and acidic residues" evidence="6">
    <location>
        <begin position="361"/>
        <end position="373"/>
    </location>
</feature>
<dbReference type="PROSITE" id="PS00211">
    <property type="entry name" value="ABC_TRANSPORTER_1"/>
    <property type="match status" value="1"/>
</dbReference>
<feature type="compositionally biased region" description="Basic and acidic residues" evidence="6">
    <location>
        <begin position="301"/>
        <end position="333"/>
    </location>
</feature>
<dbReference type="SUPFAM" id="SSF52540">
    <property type="entry name" value="P-loop containing nucleoside triphosphate hydrolases"/>
    <property type="match status" value="1"/>
</dbReference>
<dbReference type="InterPro" id="IPR017871">
    <property type="entry name" value="ABC_transporter-like_CS"/>
</dbReference>
<dbReference type="InterPro" id="IPR003439">
    <property type="entry name" value="ABC_transporter-like_ATP-bd"/>
</dbReference>
<dbReference type="InterPro" id="IPR050763">
    <property type="entry name" value="ABC_transporter_ATP-binding"/>
</dbReference>
<feature type="compositionally biased region" description="Basic and acidic residues" evidence="6">
    <location>
        <begin position="342"/>
        <end position="352"/>
    </location>
</feature>
<evidence type="ECO:0000256" key="4">
    <source>
        <dbReference type="ARBA" id="ARBA00022840"/>
    </source>
</evidence>
<keyword evidence="9" id="KW-1185">Reference proteome</keyword>
<dbReference type="SMART" id="SM00382">
    <property type="entry name" value="AAA"/>
    <property type="match status" value="1"/>
</dbReference>
<keyword evidence="2" id="KW-0813">Transport</keyword>
<dbReference type="EMBL" id="JAMQOL010000015">
    <property type="protein sequence ID" value="MCM4078419.1"/>
    <property type="molecule type" value="Genomic_DNA"/>
</dbReference>
<dbReference type="Pfam" id="PF00005">
    <property type="entry name" value="ABC_tran"/>
    <property type="match status" value="1"/>
</dbReference>
<keyword evidence="4 8" id="KW-0067">ATP-binding</keyword>
<name>A0ABT0XXC4_9ACTN</name>
<comment type="caution">
    <text evidence="8">The sequence shown here is derived from an EMBL/GenBank/DDBJ whole genome shotgun (WGS) entry which is preliminary data.</text>
</comment>
<evidence type="ECO:0000259" key="7">
    <source>
        <dbReference type="PROSITE" id="PS50893"/>
    </source>
</evidence>
<dbReference type="Gene3D" id="3.40.50.300">
    <property type="entry name" value="P-loop containing nucleotide triphosphate hydrolases"/>
    <property type="match status" value="1"/>
</dbReference>
<organism evidence="8 9">
    <name type="scientific">Paractinoplanes hotanensis</name>
    <dbReference type="NCBI Taxonomy" id="2906497"/>
    <lineage>
        <taxon>Bacteria</taxon>
        <taxon>Bacillati</taxon>
        <taxon>Actinomycetota</taxon>
        <taxon>Actinomycetes</taxon>
        <taxon>Micromonosporales</taxon>
        <taxon>Micromonosporaceae</taxon>
        <taxon>Paractinoplanes</taxon>
    </lineage>
</organism>
<evidence type="ECO:0000256" key="1">
    <source>
        <dbReference type="ARBA" id="ARBA00004202"/>
    </source>
</evidence>
<feature type="region of interest" description="Disordered" evidence="6">
    <location>
        <begin position="298"/>
        <end position="390"/>
    </location>
</feature>
<dbReference type="PROSITE" id="PS50893">
    <property type="entry name" value="ABC_TRANSPORTER_2"/>
    <property type="match status" value="1"/>
</dbReference>
<sequence length="390" mass="40853">MTDAVEVRDVVVRYGDTTAVDGVSLTVSRGRVLSLLGHNGAGKTSLLQVCEGFRRADGGTARVLGLDPVDDHDALMPRLGIMLQSGGVYPWATAGEILRLFASFAATPLDVDMLLDRLGLRKFERTRWRRLSGGEQQRLSLAVALVGRPELVFLDEPTAGMDTEARHTTWRLIEELRADGVSVLLTTHLLDEAERLADEVVIMRSGVVAATGTPAELTAAAGIDLLEVRADPGLVPDGRLADLKVTETTPGGYAIAGALDAAVISDVLGWFAAKDAQVTAVNTRRRTLEDVYLALTTGEKPTGEKPTAEKPTGDKAAGDKAAGEKAVEEKAAGEKAASGKAAGEKAVGEKAAVDNAAGHKAVGEKVAGDKAADESAEGENTTGEKTKVAR</sequence>
<evidence type="ECO:0000256" key="5">
    <source>
        <dbReference type="ARBA" id="ARBA00023251"/>
    </source>
</evidence>
<proteinExistence type="predicted"/>
<gene>
    <name evidence="8" type="ORF">LXN57_12665</name>
</gene>
<evidence type="ECO:0000313" key="9">
    <source>
        <dbReference type="Proteomes" id="UP001523216"/>
    </source>
</evidence>
<evidence type="ECO:0000256" key="3">
    <source>
        <dbReference type="ARBA" id="ARBA00022741"/>
    </source>
</evidence>